<keyword evidence="1" id="KW-0238">DNA-binding</keyword>
<dbReference type="InterPro" id="IPR016032">
    <property type="entry name" value="Sig_transdc_resp-reg_C-effctor"/>
</dbReference>
<dbReference type="GO" id="GO:0006355">
    <property type="term" value="P:regulation of DNA-templated transcription"/>
    <property type="evidence" value="ECO:0007669"/>
    <property type="project" value="InterPro"/>
</dbReference>
<dbReference type="AlphaFoldDB" id="A0A4V3FK95"/>
<proteinExistence type="predicted"/>
<dbReference type="SMART" id="SM00421">
    <property type="entry name" value="HTH_LUXR"/>
    <property type="match status" value="1"/>
</dbReference>
<evidence type="ECO:0000256" key="1">
    <source>
        <dbReference type="ARBA" id="ARBA00023125"/>
    </source>
</evidence>
<dbReference type="CDD" id="cd06170">
    <property type="entry name" value="LuxR_C_like"/>
    <property type="match status" value="1"/>
</dbReference>
<dbReference type="EMBL" id="SOCE01000001">
    <property type="protein sequence ID" value="TDU89383.1"/>
    <property type="molecule type" value="Genomic_DNA"/>
</dbReference>
<dbReference type="Gene3D" id="3.40.50.2300">
    <property type="match status" value="1"/>
</dbReference>
<gene>
    <name evidence="5" type="ORF">EV138_2948</name>
</gene>
<dbReference type="InterPro" id="IPR039420">
    <property type="entry name" value="WalR-like"/>
</dbReference>
<dbReference type="PROSITE" id="PS50110">
    <property type="entry name" value="RESPONSE_REGULATORY"/>
    <property type="match status" value="1"/>
</dbReference>
<evidence type="ECO:0000259" key="4">
    <source>
        <dbReference type="PROSITE" id="PS50110"/>
    </source>
</evidence>
<dbReference type="PANTHER" id="PTHR43214:SF42">
    <property type="entry name" value="TRANSCRIPTIONAL REGULATORY PROTEIN DESR"/>
    <property type="match status" value="1"/>
</dbReference>
<dbReference type="SUPFAM" id="SSF46894">
    <property type="entry name" value="C-terminal effector domain of the bipartite response regulators"/>
    <property type="match status" value="1"/>
</dbReference>
<dbReference type="GO" id="GO:0000160">
    <property type="term" value="P:phosphorelay signal transduction system"/>
    <property type="evidence" value="ECO:0007669"/>
    <property type="project" value="InterPro"/>
</dbReference>
<evidence type="ECO:0000313" key="6">
    <source>
        <dbReference type="Proteomes" id="UP000295151"/>
    </source>
</evidence>
<dbReference type="SMART" id="SM00448">
    <property type="entry name" value="REC"/>
    <property type="match status" value="1"/>
</dbReference>
<dbReference type="InterPro" id="IPR011006">
    <property type="entry name" value="CheY-like_superfamily"/>
</dbReference>
<evidence type="ECO:0000313" key="5">
    <source>
        <dbReference type="EMBL" id="TDU89383.1"/>
    </source>
</evidence>
<evidence type="ECO:0000256" key="2">
    <source>
        <dbReference type="PROSITE-ProRule" id="PRU00169"/>
    </source>
</evidence>
<keyword evidence="2" id="KW-0597">Phosphoprotein</keyword>
<dbReference type="Pfam" id="PF00196">
    <property type="entry name" value="GerE"/>
    <property type="match status" value="1"/>
</dbReference>
<accession>A0A4V3FK95</accession>
<organism evidence="5 6">
    <name type="scientific">Kribbella voronezhensis</name>
    <dbReference type="NCBI Taxonomy" id="2512212"/>
    <lineage>
        <taxon>Bacteria</taxon>
        <taxon>Bacillati</taxon>
        <taxon>Actinomycetota</taxon>
        <taxon>Actinomycetes</taxon>
        <taxon>Propionibacteriales</taxon>
        <taxon>Kribbellaceae</taxon>
        <taxon>Kribbella</taxon>
    </lineage>
</organism>
<dbReference type="PROSITE" id="PS50043">
    <property type="entry name" value="HTH_LUXR_2"/>
    <property type="match status" value="1"/>
</dbReference>
<dbReference type="Proteomes" id="UP000295151">
    <property type="component" value="Unassembled WGS sequence"/>
</dbReference>
<protein>
    <submittedName>
        <fullName evidence="5">Two-component system response regulator DesR</fullName>
    </submittedName>
</protein>
<evidence type="ECO:0000259" key="3">
    <source>
        <dbReference type="PROSITE" id="PS50043"/>
    </source>
</evidence>
<dbReference type="PANTHER" id="PTHR43214">
    <property type="entry name" value="TWO-COMPONENT RESPONSE REGULATOR"/>
    <property type="match status" value="1"/>
</dbReference>
<feature type="modified residue" description="4-aspartylphosphate" evidence="2">
    <location>
        <position position="59"/>
    </location>
</feature>
<dbReference type="InterPro" id="IPR000792">
    <property type="entry name" value="Tscrpt_reg_LuxR_C"/>
</dbReference>
<feature type="domain" description="HTH luxR-type" evidence="3">
    <location>
        <begin position="139"/>
        <end position="204"/>
    </location>
</feature>
<dbReference type="PRINTS" id="PR00038">
    <property type="entry name" value="HTHLUXR"/>
</dbReference>
<sequence>MQEEALIRVLLADDMKLFRAALRNLLEQQPDFEVVAEVFCGDLIVPTALDLRPDVAVIDIEMPGQDGLTAAVALREQLPGCATLILTAFGSPANLRRALTSQAGGFLSKDVSPQALADAIRQVVAGIQVVDPQVAAAALKLPPNPLTPREIDVLRLSASGSPAQQIGAELFISTATVRNYLSSIVAKLHARTQVDAIRIAVDAGWI</sequence>
<dbReference type="InterPro" id="IPR001789">
    <property type="entry name" value="Sig_transdc_resp-reg_receiver"/>
</dbReference>
<dbReference type="SUPFAM" id="SSF52172">
    <property type="entry name" value="CheY-like"/>
    <property type="match status" value="1"/>
</dbReference>
<dbReference type="GO" id="GO:0003677">
    <property type="term" value="F:DNA binding"/>
    <property type="evidence" value="ECO:0007669"/>
    <property type="project" value="UniProtKB-KW"/>
</dbReference>
<dbReference type="PROSITE" id="PS00622">
    <property type="entry name" value="HTH_LUXR_1"/>
    <property type="match status" value="1"/>
</dbReference>
<comment type="caution">
    <text evidence="5">The sequence shown here is derived from an EMBL/GenBank/DDBJ whole genome shotgun (WGS) entry which is preliminary data.</text>
</comment>
<keyword evidence="6" id="KW-1185">Reference proteome</keyword>
<name>A0A4V3FK95_9ACTN</name>
<reference evidence="5 6" key="1">
    <citation type="submission" date="2019-03" db="EMBL/GenBank/DDBJ databases">
        <title>Genomic Encyclopedia of Type Strains, Phase III (KMG-III): the genomes of soil and plant-associated and newly described type strains.</title>
        <authorList>
            <person name="Whitman W."/>
        </authorList>
    </citation>
    <scope>NUCLEOTIDE SEQUENCE [LARGE SCALE GENOMIC DNA]</scope>
    <source>
        <strain evidence="5 6">VKM Ac-2575</strain>
    </source>
</reference>
<feature type="domain" description="Response regulatory" evidence="4">
    <location>
        <begin position="8"/>
        <end position="124"/>
    </location>
</feature>
<dbReference type="Pfam" id="PF00072">
    <property type="entry name" value="Response_reg"/>
    <property type="match status" value="1"/>
</dbReference>